<name>A0A0H3CN82_ENTCC</name>
<dbReference type="OrthoDB" id="6614233at2"/>
<evidence type="ECO:0000256" key="3">
    <source>
        <dbReference type="ARBA" id="ARBA00022795"/>
    </source>
</evidence>
<comment type="subcellular location">
    <subcellularLocation>
        <location evidence="1">Cytoplasm</location>
        <location evidence="1">Cytosol</location>
    </subcellularLocation>
</comment>
<dbReference type="RefSeq" id="WP_013097787.1">
    <property type="nucleotide sequence ID" value="NC_014121.1"/>
</dbReference>
<keyword evidence="7" id="KW-1185">Reference proteome</keyword>
<accession>A0A0H3CN82</accession>
<keyword evidence="4" id="KW-0143">Chaperone</keyword>
<organism evidence="6 7">
    <name type="scientific">Enterobacter cloacae subsp. cloacae (strain ATCC 13047 / DSM 30054 / NBRC 13535 / NCTC 10005 / WDCM 00083 / NCDC 279-56)</name>
    <dbReference type="NCBI Taxonomy" id="716541"/>
    <lineage>
        <taxon>Bacteria</taxon>
        <taxon>Pseudomonadati</taxon>
        <taxon>Pseudomonadota</taxon>
        <taxon>Gammaproteobacteria</taxon>
        <taxon>Enterobacterales</taxon>
        <taxon>Enterobacteriaceae</taxon>
        <taxon>Enterobacter</taxon>
        <taxon>Enterobacter cloacae complex</taxon>
    </lineage>
</organism>
<keyword evidence="3" id="KW-1005">Bacterial flagellum biogenesis</keyword>
<dbReference type="HOGENOM" id="CLU_2272991_0_0_6"/>
<evidence type="ECO:0000256" key="5">
    <source>
        <dbReference type="ARBA" id="ARBA00093797"/>
    </source>
</evidence>
<dbReference type="Pfam" id="PF05400">
    <property type="entry name" value="FliT"/>
    <property type="match status" value="1"/>
</dbReference>
<keyword evidence="2" id="KW-0963">Cytoplasm</keyword>
<evidence type="ECO:0000256" key="1">
    <source>
        <dbReference type="ARBA" id="ARBA00004514"/>
    </source>
</evidence>
<evidence type="ECO:0000313" key="6">
    <source>
        <dbReference type="EMBL" id="ADF62815.1"/>
    </source>
</evidence>
<evidence type="ECO:0000256" key="2">
    <source>
        <dbReference type="ARBA" id="ARBA00022490"/>
    </source>
</evidence>
<dbReference type="EnsemblBacteria" id="ADF62815">
    <property type="protein sequence ID" value="ADF62815"/>
    <property type="gene ID" value="ECL_03281"/>
</dbReference>
<dbReference type="Gene3D" id="1.20.58.380">
    <property type="entry name" value="Flagellar protein flit"/>
    <property type="match status" value="1"/>
</dbReference>
<sequence length="106" mass="11741">MDKDVIALIEELLISNTKLRQQAGDGEWDVFLDESVAYTMGMRTLCDIDLTQLAQHNKAPVSAQLATLLENDALLTQAIQGRLITISTELSAMRKSRTMNKAYTAV</sequence>
<protein>
    <recommendedName>
        <fullName evidence="5">Flagellar protein FliT</fullName>
    </recommendedName>
</protein>
<evidence type="ECO:0000256" key="4">
    <source>
        <dbReference type="ARBA" id="ARBA00023186"/>
    </source>
</evidence>
<proteinExistence type="predicted"/>
<gene>
    <name evidence="6" type="ordered locus">ECL_03281</name>
</gene>
<dbReference type="KEGG" id="enc:ECL_03281"/>
<evidence type="ECO:0000313" key="7">
    <source>
        <dbReference type="Proteomes" id="UP000002363"/>
    </source>
</evidence>
<dbReference type="EMBL" id="CP001918">
    <property type="protein sequence ID" value="ADF62815.1"/>
    <property type="molecule type" value="Genomic_DNA"/>
</dbReference>
<reference evidence="6 7" key="1">
    <citation type="journal article" date="2010" name="J. Bacteriol.">
        <title>Complete genome sequence of Enterobacter cloacae subsp. cloacae type strain ATCC 13047.</title>
        <authorList>
            <person name="Ren Y."/>
            <person name="Ren Y."/>
            <person name="Zhou Z."/>
            <person name="Guo X."/>
            <person name="Li Y."/>
            <person name="Feng L."/>
            <person name="Wang L."/>
        </authorList>
    </citation>
    <scope>NUCLEOTIDE SEQUENCE [LARGE SCALE GENOMIC DNA]</scope>
    <source>
        <strain evidence="7">ATCC 13047 / DSM 30054 / NBRC 13535 / NCTC 10005 / WDCM 00083 / NCDC 279-56</strain>
    </source>
</reference>
<dbReference type="InterPro" id="IPR008622">
    <property type="entry name" value="FliT"/>
</dbReference>
<dbReference type="Proteomes" id="UP000002363">
    <property type="component" value="Chromosome"/>
</dbReference>
<dbReference type="STRING" id="716541.ECL_03281"/>
<dbReference type="AlphaFoldDB" id="A0A0H3CN82"/>
<dbReference type="PATRIC" id="fig|716541.4.peg.3444"/>